<dbReference type="AlphaFoldDB" id="A0A7V6CDX6"/>
<gene>
    <name evidence="1" type="ORF">ENM15_05605</name>
</gene>
<protein>
    <submittedName>
        <fullName evidence="1">Uncharacterized protein</fullName>
    </submittedName>
</protein>
<name>A0A7V6CDX6_9BACT</name>
<dbReference type="EMBL" id="DRWR01000098">
    <property type="protein sequence ID" value="HHQ16273.1"/>
    <property type="molecule type" value="Genomic_DNA"/>
</dbReference>
<accession>A0A7V6CDX6</accession>
<proteinExistence type="predicted"/>
<evidence type="ECO:0000313" key="1">
    <source>
        <dbReference type="EMBL" id="HHQ16273.1"/>
    </source>
</evidence>
<comment type="caution">
    <text evidence="1">The sequence shown here is derived from an EMBL/GenBank/DDBJ whole genome shotgun (WGS) entry which is preliminary data.</text>
</comment>
<reference evidence="1" key="1">
    <citation type="journal article" date="2020" name="mSystems">
        <title>Genome- and Community-Level Interaction Insights into Carbon Utilization and Element Cycling Functions of Hydrothermarchaeota in Hydrothermal Sediment.</title>
        <authorList>
            <person name="Zhou Z."/>
            <person name="Liu Y."/>
            <person name="Xu W."/>
            <person name="Pan J."/>
            <person name="Luo Z.H."/>
            <person name="Li M."/>
        </authorList>
    </citation>
    <scope>NUCLEOTIDE SEQUENCE [LARGE SCALE GENOMIC DNA]</scope>
    <source>
        <strain evidence="1">SpSt-106</strain>
    </source>
</reference>
<sequence>MKEHKILIFLYKGIKEVIKGLSLKERAEAVCKICIEDLGLSLCWIGKKEKDGSVNALLICIFSCSTDTFFFL</sequence>
<organism evidence="1">
    <name type="scientific">Thermodesulfobacterium geofontis</name>
    <dbReference type="NCBI Taxonomy" id="1295609"/>
    <lineage>
        <taxon>Bacteria</taxon>
        <taxon>Pseudomonadati</taxon>
        <taxon>Thermodesulfobacteriota</taxon>
        <taxon>Thermodesulfobacteria</taxon>
        <taxon>Thermodesulfobacteriales</taxon>
        <taxon>Thermodesulfobacteriaceae</taxon>
        <taxon>Thermodesulfobacterium</taxon>
    </lineage>
</organism>